<evidence type="ECO:0000256" key="1">
    <source>
        <dbReference type="ARBA" id="ARBA00023157"/>
    </source>
</evidence>
<dbReference type="CDD" id="cd00041">
    <property type="entry name" value="CUB"/>
    <property type="match status" value="1"/>
</dbReference>
<evidence type="ECO:0000313" key="7">
    <source>
        <dbReference type="Proteomes" id="UP000789390"/>
    </source>
</evidence>
<evidence type="ECO:0000256" key="2">
    <source>
        <dbReference type="PROSITE-ProRule" id="PRU00059"/>
    </source>
</evidence>
<dbReference type="AlphaFoldDB" id="A0A8J2WMF8"/>
<dbReference type="GO" id="GO:0005886">
    <property type="term" value="C:plasma membrane"/>
    <property type="evidence" value="ECO:0007669"/>
    <property type="project" value="TreeGrafter"/>
</dbReference>
<organism evidence="6 7">
    <name type="scientific">Daphnia galeata</name>
    <dbReference type="NCBI Taxonomy" id="27404"/>
    <lineage>
        <taxon>Eukaryota</taxon>
        <taxon>Metazoa</taxon>
        <taxon>Ecdysozoa</taxon>
        <taxon>Arthropoda</taxon>
        <taxon>Crustacea</taxon>
        <taxon>Branchiopoda</taxon>
        <taxon>Diplostraca</taxon>
        <taxon>Cladocera</taxon>
        <taxon>Anomopoda</taxon>
        <taxon>Daphniidae</taxon>
        <taxon>Daphnia</taxon>
    </lineage>
</organism>
<accession>A0A8J2WMF8</accession>
<dbReference type="SUPFAM" id="SSF49854">
    <property type="entry name" value="Spermadhesin, CUB domain"/>
    <property type="match status" value="1"/>
</dbReference>
<gene>
    <name evidence="6" type="ORF">DGAL_LOCUS13835</name>
</gene>
<proteinExistence type="predicted"/>
<dbReference type="EMBL" id="CAKKLH010000302">
    <property type="protein sequence ID" value="CAH0110272.1"/>
    <property type="molecule type" value="Genomic_DNA"/>
</dbReference>
<keyword evidence="4" id="KW-1133">Transmembrane helix</keyword>
<evidence type="ECO:0000313" key="6">
    <source>
        <dbReference type="EMBL" id="CAH0110272.1"/>
    </source>
</evidence>
<keyword evidence="7" id="KW-1185">Reference proteome</keyword>
<feature type="region of interest" description="Disordered" evidence="3">
    <location>
        <begin position="448"/>
        <end position="467"/>
    </location>
</feature>
<dbReference type="InterPro" id="IPR000859">
    <property type="entry name" value="CUB_dom"/>
</dbReference>
<name>A0A8J2WMF8_9CRUS</name>
<evidence type="ECO:0000256" key="3">
    <source>
        <dbReference type="SAM" id="MobiDB-lite"/>
    </source>
</evidence>
<comment type="caution">
    <text evidence="6">The sequence shown here is derived from an EMBL/GenBank/DDBJ whole genome shotgun (WGS) entry which is preliminary data.</text>
</comment>
<dbReference type="Gene3D" id="2.60.120.290">
    <property type="entry name" value="Spermadhesin, CUB domain"/>
    <property type="match status" value="1"/>
</dbReference>
<dbReference type="Pfam" id="PF00431">
    <property type="entry name" value="CUB"/>
    <property type="match status" value="1"/>
</dbReference>
<evidence type="ECO:0000256" key="4">
    <source>
        <dbReference type="SAM" id="Phobius"/>
    </source>
</evidence>
<keyword evidence="4" id="KW-0472">Membrane</keyword>
<keyword evidence="4" id="KW-0812">Transmembrane</keyword>
<feature type="domain" description="CUB" evidence="5">
    <location>
        <begin position="326"/>
        <end position="446"/>
    </location>
</feature>
<dbReference type="PROSITE" id="PS01180">
    <property type="entry name" value="CUB"/>
    <property type="match status" value="2"/>
</dbReference>
<dbReference type="InterPro" id="IPR035914">
    <property type="entry name" value="Sperma_CUB_dom_sf"/>
</dbReference>
<comment type="caution">
    <text evidence="2">Lacks conserved residue(s) required for the propagation of feature annotation.</text>
</comment>
<dbReference type="Proteomes" id="UP000789390">
    <property type="component" value="Unassembled WGS sequence"/>
</dbReference>
<keyword evidence="1" id="KW-1015">Disulfide bond</keyword>
<protein>
    <recommendedName>
        <fullName evidence="5">CUB domain-containing protein</fullName>
    </recommendedName>
</protein>
<dbReference type="PANTHER" id="PTHR47537">
    <property type="entry name" value="CUBILIN"/>
    <property type="match status" value="1"/>
</dbReference>
<feature type="domain" description="CUB" evidence="5">
    <location>
        <begin position="794"/>
        <end position="900"/>
    </location>
</feature>
<dbReference type="InterPro" id="IPR053207">
    <property type="entry name" value="Non-NMDA_GluR_Accessory"/>
</dbReference>
<sequence length="985" mass="108379">MSNKLTNRNQIEMSTLNCTSMLTNRVTLPTSTLFKMLAVLLATVIINSNVVMMSSISSSSSSGGGDFVDSGHLVWTTIGVTAARSEVDMWTKTSSGCACSSQDHHIQSQGSAKGGGGNKNLKTCACCAHAGACQCGPKVPYRCAQCGLEQQCDQMCNVTLDARQLYSTSRLRYGQIKSLELQEHQHCWYRLIPEPGYRIELQIYRLVDTGHLNQSKCVGGQLEWITSGSSGSSSSIESAISAAMQQQPHQHLQQHSWTLCGANERYSPPALLFSDDDISPATLVLKSGEFTRRGKLLAHFSFTPIGHSAQLGVQTIGGTPVHGSVCDWHYQQSDCVKEGRYNNSCRMASPGYPGLYPPNRMCRFHVALQSPFQPLTLHFTSVQLPAQRCKMDFIRVLINGRVHSTLCGQETVQLVTFGPDVVVEFTSGVLLPPYVFNGFVAQLTFREMDAQSSQQPPPQQPHARAGSNLKNHFVPQQQPTISNGAFRAVERQAHAVCDYVIRPNATGNGGGSSETMMNRWSGFFSTSNTAWRVWPAPCSFTFPVLPGQSVQINLLTFNITGSDCTSFMEIHEGALDVRWSSSSPRQKICSPAWKKSRNSYTRFNQPYLIQSNNASLSIRFRMDPITGADQVIEGAFAYFNELEGFRIPGTLCDALFDATVNPSNGRLSSSFDSTVFWSVVGPFNCTSTFDPEERKSVTLTVTASQMKDDGRCYTECDRQGCHCRTNDTNNIDHIILSMSNRSIVCLCGDIQAFLPVSLSSNTRLSVHHHVVEFSFGQPDLAVDLSYRFSSRHECGSETFLESATGSISSPLFGLKERSTNEGYHHTDCLWVATVKPTELWTATIHTPDQGDCQEWNLTLHYYDEKWPNHLGSVINVLCPESSEKHVFAMPSGLNVMAIRLQAWNTVPVQYRLVWQTSSLSSPAPGVQRSLSSLITTAIPSPDQQPDPIGSISSCSCGLSSSMSSICCTFLLIAFVIVHKRLIPQS</sequence>
<reference evidence="6" key="1">
    <citation type="submission" date="2021-11" db="EMBL/GenBank/DDBJ databases">
        <authorList>
            <person name="Schell T."/>
        </authorList>
    </citation>
    <scope>NUCLEOTIDE SEQUENCE</scope>
    <source>
        <strain evidence="6">M5</strain>
    </source>
</reference>
<evidence type="ECO:0000259" key="5">
    <source>
        <dbReference type="PROSITE" id="PS01180"/>
    </source>
</evidence>
<dbReference type="PANTHER" id="PTHR47537:SF3">
    <property type="entry name" value="CUB DOMAIN-CONTAINING PROTEIN"/>
    <property type="match status" value="1"/>
</dbReference>
<dbReference type="OrthoDB" id="10063988at2759"/>
<feature type="transmembrane region" description="Helical" evidence="4">
    <location>
        <begin position="33"/>
        <end position="52"/>
    </location>
</feature>